<gene>
    <name evidence="1" type="ORF">7_49</name>
</gene>
<proteinExistence type="predicted"/>
<accession>A0A5B8IQE1</accession>
<dbReference type="EMBL" id="MK250091">
    <property type="protein sequence ID" value="QDY52401.1"/>
    <property type="molecule type" value="Genomic_DNA"/>
</dbReference>
<sequence>MCISQIERATLYLTKNIYIKNIYVPNLIRNKVIKYHRVSDERKIFLVELNPKEKKEIVKLNFITY</sequence>
<evidence type="ECO:0000313" key="1">
    <source>
        <dbReference type="EMBL" id="QDY52401.1"/>
    </source>
</evidence>
<protein>
    <submittedName>
        <fullName evidence="1">Uncharacterized protein</fullName>
    </submittedName>
</protein>
<name>A0A5B8IQE1_9VIRU</name>
<reference evidence="1" key="1">
    <citation type="submission" date="2018-11" db="EMBL/GenBank/DDBJ databases">
        <title>A distinct lineage of giant viruses engineers rhodopsin photosystems in predatory marine eukaryotes.</title>
        <authorList>
            <person name="Needham D.M."/>
            <person name="Yoshizawa S."/>
            <person name="Hosaka T."/>
            <person name="Poirier C."/>
            <person name="Choi C.-J."/>
            <person name="Hehenberger E."/>
            <person name="Irwin N.A.T."/>
            <person name="Wilken S."/>
            <person name="Yung C.-M."/>
            <person name="Bachy C."/>
            <person name="Kurihara R."/>
            <person name="Nakajima Y."/>
            <person name="Kojima K."/>
            <person name="Kimura-Someya T."/>
            <person name="Leonard G."/>
            <person name="Malmstrom R.R."/>
            <person name="Mende D."/>
            <person name="Olson D.K."/>
            <person name="Sudo Y."/>
            <person name="Sudek S."/>
            <person name="Richards T.A."/>
            <person name="DeLong E.F."/>
            <person name="Keeling P.J."/>
            <person name="Santoro A.E."/>
            <person name="Shirouzu M."/>
            <person name="Iwasaki W."/>
            <person name="Worden A.Z."/>
        </authorList>
    </citation>
    <scope>NUCLEOTIDE SEQUENCE</scope>
</reference>
<organism evidence="1">
    <name type="scientific">Mimiviridae sp. ChoanoV1</name>
    <dbReference type="NCBI Taxonomy" id="2596887"/>
    <lineage>
        <taxon>Viruses</taxon>
        <taxon>Varidnaviria</taxon>
        <taxon>Bamfordvirae</taxon>
        <taxon>Nucleocytoviricota</taxon>
        <taxon>Megaviricetes</taxon>
        <taxon>Imitervirales</taxon>
        <taxon>Schizomimiviridae</taxon>
    </lineage>
</organism>